<evidence type="ECO:0000259" key="17">
    <source>
        <dbReference type="PROSITE" id="PS50089"/>
    </source>
</evidence>
<sequence>MKAGLRVVRGPDWMWGNQDGGEGNVGTIIHLGQDGGSLPDGTVLVYWDSGKQMNYRVGHSGKFDLRVLDSAPTGITHVGVICDGCKEGPIVGTRWKCIDCPNYDLCTQCFMADVHDRNHSFLRIDKSRGEGVPVGKRADCTKIKSKGFFPGAKVTRGKDWQWADQDGGNVGTLTAIMPWKDTPRSGANVSWNILRKNNYRTGYLGKVDLKCSTAAEGPTYYRECLAKVGEIRQRPNRLEVGDRVSVCLEADVVQAMAQGHGGWQSSMADYIGKVGKIVKIDADGDVHVNYGLQSWVFHPDTVKKVSTFTSGNKVRVLSDRQLVQSLQQGHGGWNESMAGALGKEGVILEVDSDGDAVVMVGANLWLFNPEALEDLTDGEPSVRRNDTPAGATGAAGDPGDRLVNASSIGNVPNVREILEAHPDKIDHKRNGKTALHVACHQGRPEIVKYLLGKGADQGIKDEQDYTALHHAAYGIKKEIHRSTMQSQKIRTQLLILYYNPVVSILPSLTSEVQCHYDAAMFYIFSAVQKIIDKYPGLIDIPKEDGFTALHLAAFNNHIEIARCLLLSGHCGIDLPNHRGQTALALAVTQAYVKTIELLVEHGANRTMIRKLPFIFLAHRSYFAFLGCCFEKKKKAALETASDTAQMQEKFRDAVNQAGPAGTRCINCSERDAVVTVQPCGHKVTCSVCSVRLKRCLKCNSQIQQKETAAGAQSSGPSMDGEDMVRELARLQERLRQREDAIQCAICMERDKSVVFLCGHMACKICSDRIQFCHICRVEIQNRVQAFH</sequence>
<keyword evidence="5" id="KW-0963">Cytoplasm</keyword>
<evidence type="ECO:0000256" key="4">
    <source>
        <dbReference type="ARBA" id="ARBA00012483"/>
    </source>
</evidence>
<dbReference type="Gene3D" id="3.30.60.90">
    <property type="match status" value="1"/>
</dbReference>
<gene>
    <name evidence="20" type="ORF">P5673_017551</name>
</gene>
<dbReference type="SMART" id="SM00291">
    <property type="entry name" value="ZnF_ZZ"/>
    <property type="match status" value="1"/>
</dbReference>
<keyword evidence="11" id="KW-0862">Zinc</keyword>
<dbReference type="EMBL" id="JARQWQ010000038">
    <property type="protein sequence ID" value="KAK2559971.1"/>
    <property type="molecule type" value="Genomic_DNA"/>
</dbReference>
<keyword evidence="21" id="KW-1185">Reference proteome</keyword>
<evidence type="ECO:0000256" key="14">
    <source>
        <dbReference type="PROSITE-ProRule" id="PRU00023"/>
    </source>
</evidence>
<comment type="pathway">
    <text evidence="3">Protein modification; protein ubiquitination.</text>
</comment>
<dbReference type="FunFam" id="3.30.60.90:FF:000004">
    <property type="entry name" value="Putative E3 ubiquitin-protein ligase MIB2"/>
    <property type="match status" value="1"/>
</dbReference>
<feature type="region of interest" description="Disordered" evidence="16">
    <location>
        <begin position="375"/>
        <end position="400"/>
    </location>
</feature>
<dbReference type="SMART" id="SM00248">
    <property type="entry name" value="ANK"/>
    <property type="match status" value="4"/>
</dbReference>
<dbReference type="SUPFAM" id="SSF48403">
    <property type="entry name" value="Ankyrin repeat"/>
    <property type="match status" value="1"/>
</dbReference>
<dbReference type="InterPro" id="IPR000433">
    <property type="entry name" value="Znf_ZZ"/>
</dbReference>
<organism evidence="20 21">
    <name type="scientific">Acropora cervicornis</name>
    <name type="common">Staghorn coral</name>
    <dbReference type="NCBI Taxonomy" id="6130"/>
    <lineage>
        <taxon>Eukaryota</taxon>
        <taxon>Metazoa</taxon>
        <taxon>Cnidaria</taxon>
        <taxon>Anthozoa</taxon>
        <taxon>Hexacorallia</taxon>
        <taxon>Scleractinia</taxon>
        <taxon>Astrocoeniina</taxon>
        <taxon>Acroporidae</taxon>
        <taxon>Acropora</taxon>
    </lineage>
</organism>
<dbReference type="GO" id="GO:0016567">
    <property type="term" value="P:protein ubiquitination"/>
    <property type="evidence" value="ECO:0007669"/>
    <property type="project" value="InterPro"/>
</dbReference>
<dbReference type="PROSITE" id="PS01357">
    <property type="entry name" value="ZF_ZZ_1"/>
    <property type="match status" value="1"/>
</dbReference>
<dbReference type="PANTHER" id="PTHR24202:SF4">
    <property type="entry name" value="E3 UBIQUITIN-PROTEIN LIGASE MIB2-RELATED"/>
    <property type="match status" value="1"/>
</dbReference>
<dbReference type="InterPro" id="IPR002110">
    <property type="entry name" value="Ankyrin_rpt"/>
</dbReference>
<dbReference type="Pfam" id="PF18346">
    <property type="entry name" value="SH3_15"/>
    <property type="match status" value="2"/>
</dbReference>
<evidence type="ECO:0000256" key="6">
    <source>
        <dbReference type="ARBA" id="ARBA00022679"/>
    </source>
</evidence>
<feature type="compositionally biased region" description="Low complexity" evidence="16">
    <location>
        <begin position="387"/>
        <end position="397"/>
    </location>
</feature>
<dbReference type="Gene3D" id="3.30.40.10">
    <property type="entry name" value="Zinc/RING finger domain, C3HC4 (zinc finger)"/>
    <property type="match status" value="2"/>
</dbReference>
<reference evidence="20" key="2">
    <citation type="journal article" date="2023" name="Science">
        <title>Genomic signatures of disease resistance in endangered staghorn corals.</title>
        <authorList>
            <person name="Vollmer S.V."/>
            <person name="Selwyn J.D."/>
            <person name="Despard B.A."/>
            <person name="Roesel C.L."/>
        </authorList>
    </citation>
    <scope>NUCLEOTIDE SEQUENCE</scope>
    <source>
        <strain evidence="20">K2</strain>
    </source>
</reference>
<dbReference type="CDD" id="cd16520">
    <property type="entry name" value="RING-HC_MIBs-like"/>
    <property type="match status" value="1"/>
</dbReference>
<dbReference type="Gene3D" id="1.25.40.20">
    <property type="entry name" value="Ankyrin repeat-containing domain"/>
    <property type="match status" value="2"/>
</dbReference>
<evidence type="ECO:0000256" key="7">
    <source>
        <dbReference type="ARBA" id="ARBA00022723"/>
    </source>
</evidence>
<evidence type="ECO:0000256" key="2">
    <source>
        <dbReference type="ARBA" id="ARBA00004496"/>
    </source>
</evidence>
<evidence type="ECO:0000256" key="15">
    <source>
        <dbReference type="PROSITE-ProRule" id="PRU00228"/>
    </source>
</evidence>
<dbReference type="InterPro" id="IPR001841">
    <property type="entry name" value="Znf_RING"/>
</dbReference>
<dbReference type="InterPro" id="IPR036770">
    <property type="entry name" value="Ankyrin_rpt-contain_sf"/>
</dbReference>
<evidence type="ECO:0000256" key="12">
    <source>
        <dbReference type="ARBA" id="ARBA00022976"/>
    </source>
</evidence>
<dbReference type="PROSITE" id="PS50089">
    <property type="entry name" value="ZF_RING_2"/>
    <property type="match status" value="1"/>
</dbReference>
<dbReference type="PROSITE" id="PS51416">
    <property type="entry name" value="MIB_HERC2"/>
    <property type="match status" value="2"/>
</dbReference>
<keyword evidence="13 14" id="KW-0040">ANK repeat</keyword>
<dbReference type="PROSITE" id="PS50135">
    <property type="entry name" value="ZF_ZZ_2"/>
    <property type="match status" value="1"/>
</dbReference>
<evidence type="ECO:0000256" key="13">
    <source>
        <dbReference type="ARBA" id="ARBA00023043"/>
    </source>
</evidence>
<evidence type="ECO:0000256" key="5">
    <source>
        <dbReference type="ARBA" id="ARBA00022490"/>
    </source>
</evidence>
<dbReference type="InterPro" id="IPR043145">
    <property type="entry name" value="Znf_ZZ_sf"/>
</dbReference>
<feature type="domain" description="ZZ-type" evidence="18">
    <location>
        <begin position="77"/>
        <end position="129"/>
    </location>
</feature>
<dbReference type="PROSITE" id="PS50297">
    <property type="entry name" value="ANK_REP_REGION"/>
    <property type="match status" value="3"/>
</dbReference>
<dbReference type="Pfam" id="PF12796">
    <property type="entry name" value="Ank_2"/>
    <property type="match status" value="2"/>
</dbReference>
<evidence type="ECO:0000256" key="3">
    <source>
        <dbReference type="ARBA" id="ARBA00004906"/>
    </source>
</evidence>
<evidence type="ECO:0000256" key="1">
    <source>
        <dbReference type="ARBA" id="ARBA00000900"/>
    </source>
</evidence>
<feature type="domain" description="RING-type" evidence="17">
    <location>
        <begin position="743"/>
        <end position="776"/>
    </location>
</feature>
<keyword evidence="8" id="KW-0677">Repeat</keyword>
<dbReference type="GO" id="GO:0007219">
    <property type="term" value="P:Notch signaling pathway"/>
    <property type="evidence" value="ECO:0007669"/>
    <property type="project" value="UniProtKB-KW"/>
</dbReference>
<dbReference type="PROSITE" id="PS50088">
    <property type="entry name" value="ANK_REPEAT"/>
    <property type="match status" value="3"/>
</dbReference>
<dbReference type="Gene3D" id="2.30.30.40">
    <property type="entry name" value="SH3 Domains"/>
    <property type="match status" value="2"/>
</dbReference>
<feature type="repeat" description="ANK" evidence="14">
    <location>
        <begin position="578"/>
        <end position="610"/>
    </location>
</feature>
<dbReference type="InterPro" id="IPR013083">
    <property type="entry name" value="Znf_RING/FYVE/PHD"/>
</dbReference>
<evidence type="ECO:0000259" key="19">
    <source>
        <dbReference type="PROSITE" id="PS51416"/>
    </source>
</evidence>
<evidence type="ECO:0000256" key="10">
    <source>
        <dbReference type="ARBA" id="ARBA00022786"/>
    </source>
</evidence>
<keyword evidence="12" id="KW-0914">Notch signaling pathway</keyword>
<dbReference type="GO" id="GO:0061630">
    <property type="term" value="F:ubiquitin protein ligase activity"/>
    <property type="evidence" value="ECO:0007669"/>
    <property type="project" value="UniProtKB-EC"/>
</dbReference>
<evidence type="ECO:0000256" key="9">
    <source>
        <dbReference type="ARBA" id="ARBA00022771"/>
    </source>
</evidence>
<proteinExistence type="predicted"/>
<evidence type="ECO:0000313" key="20">
    <source>
        <dbReference type="EMBL" id="KAK2559971.1"/>
    </source>
</evidence>
<dbReference type="SUPFAM" id="SSF57850">
    <property type="entry name" value="RING/U-box"/>
    <property type="match status" value="2"/>
</dbReference>
<feature type="domain" description="MIB/HERC2" evidence="19">
    <location>
        <begin position="140"/>
        <end position="215"/>
    </location>
</feature>
<dbReference type="FunFam" id="2.30.30.40:FF:000078">
    <property type="entry name" value="Putative e3 ubiquitin-protein ligase mib2"/>
    <property type="match status" value="1"/>
</dbReference>
<dbReference type="SMART" id="SM00184">
    <property type="entry name" value="RING"/>
    <property type="match status" value="2"/>
</dbReference>
<comment type="catalytic activity">
    <reaction evidence="1">
        <text>S-ubiquitinyl-[E2 ubiquitin-conjugating enzyme]-L-cysteine + [acceptor protein]-L-lysine = [E2 ubiquitin-conjugating enzyme]-L-cysteine + N(6)-ubiquitinyl-[acceptor protein]-L-lysine.</text>
        <dbReference type="EC" id="2.3.2.27"/>
    </reaction>
</comment>
<dbReference type="InterPro" id="IPR040847">
    <property type="entry name" value="SH3_15"/>
</dbReference>
<protein>
    <recommendedName>
        <fullName evidence="4">RING-type E3 ubiquitin transferase</fullName>
        <ecNumber evidence="4">2.3.2.27</ecNumber>
    </recommendedName>
</protein>
<keyword evidence="10" id="KW-0833">Ubl conjugation pathway</keyword>
<keyword evidence="6" id="KW-0808">Transferase</keyword>
<name>A0AAD9QFF3_ACRCE</name>
<dbReference type="GO" id="GO:0008270">
    <property type="term" value="F:zinc ion binding"/>
    <property type="evidence" value="ECO:0007669"/>
    <property type="project" value="UniProtKB-KW"/>
</dbReference>
<accession>A0AAD9QFF3</accession>
<comment type="caution">
    <text evidence="20">The sequence shown here is derived from an EMBL/GenBank/DDBJ whole genome shotgun (WGS) entry which is preliminary data.</text>
</comment>
<dbReference type="AlphaFoldDB" id="A0AAD9QFF3"/>
<dbReference type="PRINTS" id="PR01415">
    <property type="entry name" value="ANKYRIN"/>
</dbReference>
<dbReference type="InterPro" id="IPR010606">
    <property type="entry name" value="Mib_Herc2"/>
</dbReference>
<dbReference type="Proteomes" id="UP001249851">
    <property type="component" value="Unassembled WGS sequence"/>
</dbReference>
<reference evidence="20" key="1">
    <citation type="journal article" date="2023" name="G3 (Bethesda)">
        <title>Whole genome assembly and annotation of the endangered Caribbean coral Acropora cervicornis.</title>
        <authorList>
            <person name="Selwyn J.D."/>
            <person name="Vollmer S.V."/>
        </authorList>
    </citation>
    <scope>NUCLEOTIDE SEQUENCE</scope>
    <source>
        <strain evidence="20">K2</strain>
    </source>
</reference>
<dbReference type="InterPro" id="IPR037252">
    <property type="entry name" value="Mib_Herc2_sf"/>
</dbReference>
<comment type="subcellular location">
    <subcellularLocation>
        <location evidence="2">Cytoplasm</location>
    </subcellularLocation>
</comment>
<dbReference type="Pfam" id="PF00569">
    <property type="entry name" value="ZZ"/>
    <property type="match status" value="1"/>
</dbReference>
<feature type="repeat" description="ANK" evidence="14">
    <location>
        <begin position="544"/>
        <end position="568"/>
    </location>
</feature>
<evidence type="ECO:0000256" key="11">
    <source>
        <dbReference type="ARBA" id="ARBA00022833"/>
    </source>
</evidence>
<dbReference type="GO" id="GO:0005737">
    <property type="term" value="C:cytoplasm"/>
    <property type="evidence" value="ECO:0007669"/>
    <property type="project" value="UniProtKB-SubCell"/>
</dbReference>
<evidence type="ECO:0000313" key="21">
    <source>
        <dbReference type="Proteomes" id="UP001249851"/>
    </source>
</evidence>
<dbReference type="Pfam" id="PF06701">
    <property type="entry name" value="MIB_HERC2"/>
    <property type="match status" value="2"/>
</dbReference>
<dbReference type="FunFam" id="2.30.30.40:FF:000044">
    <property type="entry name" value="E3 ubiquitin-protein ligase MIB2, putative"/>
    <property type="match status" value="1"/>
</dbReference>
<evidence type="ECO:0000259" key="18">
    <source>
        <dbReference type="PROSITE" id="PS50135"/>
    </source>
</evidence>
<feature type="domain" description="MIB/HERC2" evidence="19">
    <location>
        <begin position="1"/>
        <end position="71"/>
    </location>
</feature>
<dbReference type="SUPFAM" id="SSF159034">
    <property type="entry name" value="Mib/herc2 domain-like"/>
    <property type="match status" value="2"/>
</dbReference>
<feature type="repeat" description="ANK" evidence="14">
    <location>
        <begin position="430"/>
        <end position="462"/>
    </location>
</feature>
<evidence type="ECO:0000256" key="8">
    <source>
        <dbReference type="ARBA" id="ARBA00022737"/>
    </source>
</evidence>
<evidence type="ECO:0000256" key="16">
    <source>
        <dbReference type="SAM" id="MobiDB-lite"/>
    </source>
</evidence>
<dbReference type="Pfam" id="PF13920">
    <property type="entry name" value="zf-C3HC4_3"/>
    <property type="match status" value="2"/>
</dbReference>
<keyword evidence="9 15" id="KW-0863">Zinc-finger</keyword>
<dbReference type="PANTHER" id="PTHR24202">
    <property type="entry name" value="E3 UBIQUITIN-PROTEIN LIGASE MIB2"/>
    <property type="match status" value="1"/>
</dbReference>
<keyword evidence="7" id="KW-0479">Metal-binding</keyword>
<dbReference type="EC" id="2.3.2.27" evidence="4"/>